<keyword evidence="2" id="KW-0479">Metal-binding</keyword>
<dbReference type="Pfam" id="PF00753">
    <property type="entry name" value="Lactamase_B"/>
    <property type="match status" value="2"/>
</dbReference>
<feature type="domain" description="Metallo-beta-lactamase" evidence="5">
    <location>
        <begin position="2"/>
        <end position="213"/>
    </location>
</feature>
<evidence type="ECO:0000259" key="5">
    <source>
        <dbReference type="SMART" id="SM00849"/>
    </source>
</evidence>
<evidence type="ECO:0000256" key="2">
    <source>
        <dbReference type="ARBA" id="ARBA00022723"/>
    </source>
</evidence>
<evidence type="ECO:0000313" key="6">
    <source>
        <dbReference type="EMBL" id="CAE0129810.1"/>
    </source>
</evidence>
<keyword evidence="3" id="KW-0378">Hydrolase</keyword>
<dbReference type="SMART" id="SM00849">
    <property type="entry name" value="Lactamase_B"/>
    <property type="match status" value="1"/>
</dbReference>
<dbReference type="Gene3D" id="3.60.15.10">
    <property type="entry name" value="Ribonuclease Z/Hydroxyacylglutathione hydrolase-like"/>
    <property type="match status" value="1"/>
</dbReference>
<organism evidence="6">
    <name type="scientific">Haptolina ericina</name>
    <dbReference type="NCBI Taxonomy" id="156174"/>
    <lineage>
        <taxon>Eukaryota</taxon>
        <taxon>Haptista</taxon>
        <taxon>Haptophyta</taxon>
        <taxon>Prymnesiophyceae</taxon>
        <taxon>Prymnesiales</taxon>
        <taxon>Prymnesiaceae</taxon>
        <taxon>Haptolina</taxon>
    </lineage>
</organism>
<dbReference type="InterPro" id="IPR001279">
    <property type="entry name" value="Metallo-B-lactamas"/>
</dbReference>
<comment type="cofactor">
    <cofactor evidence="1">
        <name>Zn(2+)</name>
        <dbReference type="ChEBI" id="CHEBI:29105"/>
    </cofactor>
</comment>
<reference evidence="6" key="1">
    <citation type="submission" date="2021-01" db="EMBL/GenBank/DDBJ databases">
        <authorList>
            <person name="Corre E."/>
            <person name="Pelletier E."/>
            <person name="Niang G."/>
            <person name="Scheremetjew M."/>
            <person name="Finn R."/>
            <person name="Kale V."/>
            <person name="Holt S."/>
            <person name="Cochrane G."/>
            <person name="Meng A."/>
            <person name="Brown T."/>
            <person name="Cohen L."/>
        </authorList>
    </citation>
    <scope>NUCLEOTIDE SEQUENCE</scope>
    <source>
        <strain evidence="6">CCMP281</strain>
    </source>
</reference>
<dbReference type="PANTHER" id="PTHR46233:SF3">
    <property type="entry name" value="HYDROXYACYLGLUTATHIONE HYDROLASE GLOC"/>
    <property type="match status" value="1"/>
</dbReference>
<evidence type="ECO:0000256" key="1">
    <source>
        <dbReference type="ARBA" id="ARBA00001947"/>
    </source>
</evidence>
<keyword evidence="4" id="KW-0862">Zinc</keyword>
<dbReference type="GO" id="GO:0046872">
    <property type="term" value="F:metal ion binding"/>
    <property type="evidence" value="ECO:0007669"/>
    <property type="project" value="UniProtKB-KW"/>
</dbReference>
<gene>
    <name evidence="6" type="ORF">HERI1096_LOCUS27792</name>
</gene>
<dbReference type="SUPFAM" id="SSF56281">
    <property type="entry name" value="Metallo-hydrolase/oxidoreductase"/>
    <property type="match status" value="1"/>
</dbReference>
<dbReference type="GO" id="GO:0016787">
    <property type="term" value="F:hydrolase activity"/>
    <property type="evidence" value="ECO:0007669"/>
    <property type="project" value="UniProtKB-KW"/>
</dbReference>
<dbReference type="EMBL" id="HBHX01050327">
    <property type="protein sequence ID" value="CAE0129810.1"/>
    <property type="molecule type" value="Transcribed_RNA"/>
</dbReference>
<accession>A0A7S3F7Q4</accession>
<evidence type="ECO:0000256" key="3">
    <source>
        <dbReference type="ARBA" id="ARBA00022801"/>
    </source>
</evidence>
<protein>
    <recommendedName>
        <fullName evidence="5">Metallo-beta-lactamase domain-containing protein</fullName>
    </recommendedName>
</protein>
<dbReference type="PANTHER" id="PTHR46233">
    <property type="entry name" value="HYDROXYACYLGLUTATHIONE HYDROLASE GLOC"/>
    <property type="match status" value="1"/>
</dbReference>
<dbReference type="InterPro" id="IPR051453">
    <property type="entry name" value="MBL_Glyoxalase_II"/>
</dbReference>
<proteinExistence type="predicted"/>
<dbReference type="InterPro" id="IPR036866">
    <property type="entry name" value="RibonucZ/Hydroxyglut_hydro"/>
</dbReference>
<dbReference type="AlphaFoldDB" id="A0A7S3F7Q4"/>
<sequence>MQNLIYLVGDLATRECYVIDACWDCKGIHSYARRSKMRIVGAISTHYHFDHTGGVPPGPFRGMVFGPFGGSADARVPGLHEMAKDFNASPHCHGLEVGRVAAQCQLSEEDIVPLAQRQLLPLGSAGVIEVLHTPGHSGGSICLCVRLRASGAADADAPLSTVGTSAHALIVGDTIFPGSCGRLDLPDSDTNAMFDSLQALRQLDDSITVYPGHAYGGMDTTVAKEKSTGLLRPFSREQWRAMHG</sequence>
<evidence type="ECO:0000256" key="4">
    <source>
        <dbReference type="ARBA" id="ARBA00022833"/>
    </source>
</evidence>
<name>A0A7S3F7Q4_9EUKA</name>